<name>A0A919LTX3_KLEPN</name>
<comment type="caution">
    <text evidence="2">The sequence shown here is derived from an EMBL/GenBank/DDBJ whole genome shotgun (WGS) entry which is preliminary data.</text>
</comment>
<feature type="compositionally biased region" description="Basic and acidic residues" evidence="1">
    <location>
        <begin position="19"/>
        <end position="28"/>
    </location>
</feature>
<reference evidence="2" key="1">
    <citation type="submission" date="2020-10" db="EMBL/GenBank/DDBJ databases">
        <title>Genome Sequence of ESBL Producing Zambian Clinical Strains.</title>
        <authorList>
            <person name="Shawa M."/>
            <person name="Furuta Y."/>
            <person name="Simbotwe M."/>
            <person name="Mulenga E."/>
            <person name="Mubanga M."/>
            <person name="Mulenga G."/>
            <person name="Kaile C."/>
            <person name="Zorigt T."/>
            <person name="Hang'ombe B."/>
            <person name="Higashi H."/>
        </authorList>
    </citation>
    <scope>NUCLEOTIDE SEQUENCE</scope>
    <source>
        <strain evidence="2">Zam_UTH_09</strain>
    </source>
</reference>
<organism evidence="2 3">
    <name type="scientific">Klebsiella pneumoniae</name>
    <dbReference type="NCBI Taxonomy" id="573"/>
    <lineage>
        <taxon>Bacteria</taxon>
        <taxon>Pseudomonadati</taxon>
        <taxon>Pseudomonadota</taxon>
        <taxon>Gammaproteobacteria</taxon>
        <taxon>Enterobacterales</taxon>
        <taxon>Enterobacteriaceae</taxon>
        <taxon>Klebsiella/Raoultella group</taxon>
        <taxon>Klebsiella</taxon>
        <taxon>Klebsiella pneumoniae complex</taxon>
    </lineage>
</organism>
<sequence>MGGAVRRQSGNRQRIAEAGQHRGGDRFDEIRRGVGDHRRAVRTAGVHRLERYFRQ</sequence>
<feature type="region of interest" description="Disordered" evidence="1">
    <location>
        <begin position="1"/>
        <end position="28"/>
    </location>
</feature>
<dbReference type="Proteomes" id="UP000655094">
    <property type="component" value="Unassembled WGS sequence"/>
</dbReference>
<dbReference type="EMBL" id="BNFF01000001">
    <property type="protein sequence ID" value="GHK52075.1"/>
    <property type="molecule type" value="Genomic_DNA"/>
</dbReference>
<evidence type="ECO:0000313" key="2">
    <source>
        <dbReference type="EMBL" id="GHK52075.1"/>
    </source>
</evidence>
<proteinExistence type="predicted"/>
<gene>
    <name evidence="2" type="ORF">KPZU09_18110</name>
</gene>
<protein>
    <submittedName>
        <fullName evidence="2">Uncharacterized protein</fullName>
    </submittedName>
</protein>
<evidence type="ECO:0000256" key="1">
    <source>
        <dbReference type="SAM" id="MobiDB-lite"/>
    </source>
</evidence>
<dbReference type="AlphaFoldDB" id="A0A919LTX3"/>
<evidence type="ECO:0000313" key="3">
    <source>
        <dbReference type="Proteomes" id="UP000655094"/>
    </source>
</evidence>
<accession>A0A919LTX3</accession>